<dbReference type="Pfam" id="PF06265">
    <property type="entry name" value="YutD-like"/>
    <property type="match status" value="1"/>
</dbReference>
<dbReference type="AlphaFoldDB" id="A0A1I2GJ45"/>
<evidence type="ECO:0000256" key="1">
    <source>
        <dbReference type="SAM" id="MobiDB-lite"/>
    </source>
</evidence>
<gene>
    <name evidence="2" type="ORF">SAMN04487969_11691</name>
</gene>
<dbReference type="Gene3D" id="3.50.4.20">
    <property type="match status" value="1"/>
</dbReference>
<feature type="compositionally biased region" description="Low complexity" evidence="1">
    <location>
        <begin position="151"/>
        <end position="162"/>
    </location>
</feature>
<feature type="compositionally biased region" description="Polar residues" evidence="1">
    <location>
        <begin position="249"/>
        <end position="259"/>
    </location>
</feature>
<feature type="compositionally biased region" description="Basic and acidic residues" evidence="1">
    <location>
        <begin position="172"/>
        <end position="189"/>
    </location>
</feature>
<dbReference type="InterPro" id="IPR009370">
    <property type="entry name" value="YutD-like"/>
</dbReference>
<keyword evidence="3" id="KW-1185">Reference proteome</keyword>
<sequence length="259" mass="28499">MIQIGGKIYELVHENRNGWNQEAFRARYSEVLERYDYIVGDWGYSQLRLKGFFKDNHMKSTRDTMFSYASDYINEYCNFGCPYFVLEKTGSVKQSPELEEVDEEDALTADLNDKLFMALEEAFQTAGQEGDGHVQAAAPTAKSPGGSNAPNQGQKQSQNSQSHTSRGSSGNRSEDSSQRSGGKQRERRSYRPNGGSGGGGERADRSGGKKPPRGLAASKEIAASAESNEGAPVQPQRQKSPYRGKNRPPKTNLSEPTAE</sequence>
<dbReference type="OrthoDB" id="1650379at2"/>
<feature type="compositionally biased region" description="Low complexity" evidence="1">
    <location>
        <begin position="216"/>
        <end position="229"/>
    </location>
</feature>
<protein>
    <submittedName>
        <fullName evidence="2">Uncharacterized protein YutD</fullName>
    </submittedName>
</protein>
<reference evidence="3" key="1">
    <citation type="submission" date="2016-10" db="EMBL/GenBank/DDBJ databases">
        <authorList>
            <person name="Varghese N."/>
            <person name="Submissions S."/>
        </authorList>
    </citation>
    <scope>NUCLEOTIDE SEQUENCE [LARGE SCALE GENOMIC DNA]</scope>
    <source>
        <strain evidence="3">CGMCC 1.10223</strain>
    </source>
</reference>
<proteinExistence type="predicted"/>
<accession>A0A1I2GJ45</accession>
<dbReference type="RefSeq" id="WP_082110994.1">
    <property type="nucleotide sequence ID" value="NZ_FONN01000016.1"/>
</dbReference>
<dbReference type="Proteomes" id="UP000183410">
    <property type="component" value="Unassembled WGS sequence"/>
</dbReference>
<organism evidence="2 3">
    <name type="scientific">Paenibacillus algorifonticola</name>
    <dbReference type="NCBI Taxonomy" id="684063"/>
    <lineage>
        <taxon>Bacteria</taxon>
        <taxon>Bacillati</taxon>
        <taxon>Bacillota</taxon>
        <taxon>Bacilli</taxon>
        <taxon>Bacillales</taxon>
        <taxon>Paenibacillaceae</taxon>
        <taxon>Paenibacillus</taxon>
    </lineage>
</organism>
<name>A0A1I2GJ45_9BACL</name>
<dbReference type="InterPro" id="IPR038141">
    <property type="entry name" value="YutD-like_sf"/>
</dbReference>
<evidence type="ECO:0000313" key="3">
    <source>
        <dbReference type="Proteomes" id="UP000183410"/>
    </source>
</evidence>
<dbReference type="EMBL" id="FONN01000016">
    <property type="protein sequence ID" value="SFF17248.1"/>
    <property type="molecule type" value="Genomic_DNA"/>
</dbReference>
<feature type="region of interest" description="Disordered" evidence="1">
    <location>
        <begin position="125"/>
        <end position="259"/>
    </location>
</feature>
<evidence type="ECO:0000313" key="2">
    <source>
        <dbReference type="EMBL" id="SFF17248.1"/>
    </source>
</evidence>